<evidence type="ECO:0000313" key="4">
    <source>
        <dbReference type="Proteomes" id="UP000824111"/>
    </source>
</evidence>
<name>A0A9D1LW17_9FIRM</name>
<reference evidence="3" key="1">
    <citation type="submission" date="2020-10" db="EMBL/GenBank/DDBJ databases">
        <authorList>
            <person name="Gilroy R."/>
        </authorList>
    </citation>
    <scope>NUCLEOTIDE SEQUENCE</scope>
    <source>
        <strain evidence="3">ChiSjej4B22-9803</strain>
    </source>
</reference>
<evidence type="ECO:0000313" key="3">
    <source>
        <dbReference type="EMBL" id="HIU49044.1"/>
    </source>
</evidence>
<dbReference type="InterPro" id="IPR001387">
    <property type="entry name" value="Cro/C1-type_HTH"/>
</dbReference>
<reference evidence="3" key="2">
    <citation type="journal article" date="2021" name="PeerJ">
        <title>Extensive microbial diversity within the chicken gut microbiome revealed by metagenomics and culture.</title>
        <authorList>
            <person name="Gilroy R."/>
            <person name="Ravi A."/>
            <person name="Getino M."/>
            <person name="Pursley I."/>
            <person name="Horton D.L."/>
            <person name="Alikhan N.F."/>
            <person name="Baker D."/>
            <person name="Gharbi K."/>
            <person name="Hall N."/>
            <person name="Watson M."/>
            <person name="Adriaenssens E.M."/>
            <person name="Foster-Nyarko E."/>
            <person name="Jarju S."/>
            <person name="Secka A."/>
            <person name="Antonio M."/>
            <person name="Oren A."/>
            <person name="Chaudhuri R.R."/>
            <person name="La Ragione R."/>
            <person name="Hildebrand F."/>
            <person name="Pallen M.J."/>
        </authorList>
    </citation>
    <scope>NUCLEOTIDE SEQUENCE</scope>
    <source>
        <strain evidence="3">ChiSjej4B22-9803</strain>
    </source>
</reference>
<organism evidence="3 4">
    <name type="scientific">Candidatus Avimonoglobus intestinipullorum</name>
    <dbReference type="NCBI Taxonomy" id="2840699"/>
    <lineage>
        <taxon>Bacteria</taxon>
        <taxon>Bacillati</taxon>
        <taxon>Bacillota</taxon>
        <taxon>Clostridia</taxon>
        <taxon>Eubacteriales</taxon>
        <taxon>Candidatus Avimonoglobus</taxon>
    </lineage>
</organism>
<dbReference type="Proteomes" id="UP000824111">
    <property type="component" value="Unassembled WGS sequence"/>
</dbReference>
<feature type="domain" description="HTH cro/C1-type" evidence="2">
    <location>
        <begin position="8"/>
        <end position="62"/>
    </location>
</feature>
<dbReference type="EMBL" id="DVND01000172">
    <property type="protein sequence ID" value="HIU49044.1"/>
    <property type="molecule type" value="Genomic_DNA"/>
</dbReference>
<dbReference type="CDD" id="cd00093">
    <property type="entry name" value="HTH_XRE"/>
    <property type="match status" value="1"/>
</dbReference>
<accession>A0A9D1LW17</accession>
<dbReference type="Gene3D" id="1.10.260.40">
    <property type="entry name" value="lambda repressor-like DNA-binding domains"/>
    <property type="match status" value="1"/>
</dbReference>
<dbReference type="SUPFAM" id="SSF47413">
    <property type="entry name" value="lambda repressor-like DNA-binding domains"/>
    <property type="match status" value="1"/>
</dbReference>
<evidence type="ECO:0000256" key="1">
    <source>
        <dbReference type="ARBA" id="ARBA00023125"/>
    </source>
</evidence>
<sequence length="73" mass="8543">MSKFSERLVFIRKKQNILQKDAVKALGISLRAYQYYETAEREPTMSILIKIAEYYNVSIDYLVGRTDNPTVNH</sequence>
<keyword evidence="1" id="KW-0238">DNA-binding</keyword>
<dbReference type="InterPro" id="IPR010982">
    <property type="entry name" value="Lambda_DNA-bd_dom_sf"/>
</dbReference>
<dbReference type="AlphaFoldDB" id="A0A9D1LW17"/>
<dbReference type="PANTHER" id="PTHR46558">
    <property type="entry name" value="TRACRIPTIONAL REGULATORY PROTEIN-RELATED-RELATED"/>
    <property type="match status" value="1"/>
</dbReference>
<dbReference type="SMART" id="SM00530">
    <property type="entry name" value="HTH_XRE"/>
    <property type="match status" value="1"/>
</dbReference>
<proteinExistence type="predicted"/>
<dbReference type="PANTHER" id="PTHR46558:SF14">
    <property type="entry name" value="HTH-TYPE TRANSCRIPTIONAL REGULATOR ANSR"/>
    <property type="match status" value="1"/>
</dbReference>
<dbReference type="GO" id="GO:0003677">
    <property type="term" value="F:DNA binding"/>
    <property type="evidence" value="ECO:0007669"/>
    <property type="project" value="UniProtKB-KW"/>
</dbReference>
<protein>
    <submittedName>
        <fullName evidence="3">Helix-turn-helix transcriptional regulator</fullName>
    </submittedName>
</protein>
<gene>
    <name evidence="3" type="ORF">IAB04_06735</name>
</gene>
<evidence type="ECO:0000259" key="2">
    <source>
        <dbReference type="PROSITE" id="PS50943"/>
    </source>
</evidence>
<dbReference type="PROSITE" id="PS50943">
    <property type="entry name" value="HTH_CROC1"/>
    <property type="match status" value="1"/>
</dbReference>
<dbReference type="Pfam" id="PF01381">
    <property type="entry name" value="HTH_3"/>
    <property type="match status" value="1"/>
</dbReference>
<comment type="caution">
    <text evidence="3">The sequence shown here is derived from an EMBL/GenBank/DDBJ whole genome shotgun (WGS) entry which is preliminary data.</text>
</comment>